<dbReference type="PANTHER" id="PTHR11177">
    <property type="entry name" value="CHITINASE"/>
    <property type="match status" value="1"/>
</dbReference>
<keyword evidence="10" id="KW-1185">Reference proteome</keyword>
<dbReference type="GO" id="GO:0008061">
    <property type="term" value="F:chitin binding"/>
    <property type="evidence" value="ECO:0007669"/>
    <property type="project" value="InterPro"/>
</dbReference>
<accession>A0A8J2PQI8</accession>
<organism evidence="9 10">
    <name type="scientific">Allacma fusca</name>
    <dbReference type="NCBI Taxonomy" id="39272"/>
    <lineage>
        <taxon>Eukaryota</taxon>
        <taxon>Metazoa</taxon>
        <taxon>Ecdysozoa</taxon>
        <taxon>Arthropoda</taxon>
        <taxon>Hexapoda</taxon>
        <taxon>Collembola</taxon>
        <taxon>Symphypleona</taxon>
        <taxon>Sminthuridae</taxon>
        <taxon>Allacma</taxon>
    </lineage>
</organism>
<evidence type="ECO:0000256" key="4">
    <source>
        <dbReference type="ARBA" id="ARBA00023295"/>
    </source>
</evidence>
<evidence type="ECO:0000313" key="9">
    <source>
        <dbReference type="EMBL" id="CAG7832545.1"/>
    </source>
</evidence>
<name>A0A8J2PQI8_9HEXA</name>
<dbReference type="InterPro" id="IPR011583">
    <property type="entry name" value="Chitinase_II/V-like_cat"/>
</dbReference>
<proteinExistence type="inferred from homology"/>
<dbReference type="GO" id="GO:0006032">
    <property type="term" value="P:chitin catabolic process"/>
    <property type="evidence" value="ECO:0007669"/>
    <property type="project" value="TreeGrafter"/>
</dbReference>
<dbReference type="InterPro" id="IPR001223">
    <property type="entry name" value="Glyco_hydro18_cat"/>
</dbReference>
<dbReference type="Pfam" id="PF00704">
    <property type="entry name" value="Glyco_hydro_18"/>
    <property type="match status" value="1"/>
</dbReference>
<evidence type="ECO:0000256" key="3">
    <source>
        <dbReference type="ARBA" id="ARBA00023180"/>
    </source>
</evidence>
<dbReference type="Proteomes" id="UP000708208">
    <property type="component" value="Unassembled WGS sequence"/>
</dbReference>
<dbReference type="GO" id="GO:0005975">
    <property type="term" value="P:carbohydrate metabolic process"/>
    <property type="evidence" value="ECO:0007669"/>
    <property type="project" value="InterPro"/>
</dbReference>
<evidence type="ECO:0000256" key="5">
    <source>
        <dbReference type="RuleBase" id="RU000489"/>
    </source>
</evidence>
<evidence type="ECO:0000256" key="7">
    <source>
        <dbReference type="SAM" id="SignalP"/>
    </source>
</evidence>
<comment type="caution">
    <text evidence="9">The sequence shown here is derived from an EMBL/GenBank/DDBJ whole genome shotgun (WGS) entry which is preliminary data.</text>
</comment>
<dbReference type="PANTHER" id="PTHR11177:SF390">
    <property type="entry name" value="CHITINASE 11"/>
    <property type="match status" value="1"/>
</dbReference>
<feature type="domain" description="GH18" evidence="8">
    <location>
        <begin position="122"/>
        <end position="484"/>
    </location>
</feature>
<dbReference type="OrthoDB" id="76388at2759"/>
<dbReference type="InterPro" id="IPR050314">
    <property type="entry name" value="Glycosyl_Hydrlase_18"/>
</dbReference>
<feature type="chain" id="PRO_5035169543" description="GH18 domain-containing protein" evidence="7">
    <location>
        <begin position="23"/>
        <end position="486"/>
    </location>
</feature>
<evidence type="ECO:0000259" key="8">
    <source>
        <dbReference type="PROSITE" id="PS51910"/>
    </source>
</evidence>
<evidence type="ECO:0000256" key="1">
    <source>
        <dbReference type="ARBA" id="ARBA00022729"/>
    </source>
</evidence>
<dbReference type="InterPro" id="IPR001579">
    <property type="entry name" value="Glyco_hydro_18_chit_AS"/>
</dbReference>
<evidence type="ECO:0000256" key="2">
    <source>
        <dbReference type="ARBA" id="ARBA00022801"/>
    </source>
</evidence>
<dbReference type="PROSITE" id="PS51910">
    <property type="entry name" value="GH18_2"/>
    <property type="match status" value="1"/>
</dbReference>
<keyword evidence="3" id="KW-0325">Glycoprotein</keyword>
<reference evidence="9" key="1">
    <citation type="submission" date="2021-06" db="EMBL/GenBank/DDBJ databases">
        <authorList>
            <person name="Hodson N. C."/>
            <person name="Mongue J. A."/>
            <person name="Jaron S. K."/>
        </authorList>
    </citation>
    <scope>NUCLEOTIDE SEQUENCE</scope>
</reference>
<feature type="signal peptide" evidence="7">
    <location>
        <begin position="1"/>
        <end position="22"/>
    </location>
</feature>
<dbReference type="PROSITE" id="PS01095">
    <property type="entry name" value="GH18_1"/>
    <property type="match status" value="1"/>
</dbReference>
<dbReference type="GO" id="GO:0004568">
    <property type="term" value="F:chitinase activity"/>
    <property type="evidence" value="ECO:0007669"/>
    <property type="project" value="UniProtKB-ARBA"/>
</dbReference>
<dbReference type="SMART" id="SM00636">
    <property type="entry name" value="Glyco_18"/>
    <property type="match status" value="1"/>
</dbReference>
<evidence type="ECO:0000313" key="10">
    <source>
        <dbReference type="Proteomes" id="UP000708208"/>
    </source>
</evidence>
<keyword evidence="4 5" id="KW-0326">Glycosidase</keyword>
<dbReference type="EMBL" id="CAJVCH010565590">
    <property type="protein sequence ID" value="CAG7832545.1"/>
    <property type="molecule type" value="Genomic_DNA"/>
</dbReference>
<dbReference type="AlphaFoldDB" id="A0A8J2PQI8"/>
<evidence type="ECO:0000256" key="6">
    <source>
        <dbReference type="RuleBase" id="RU004453"/>
    </source>
</evidence>
<protein>
    <recommendedName>
        <fullName evidence="8">GH18 domain-containing protein</fullName>
    </recommendedName>
</protein>
<dbReference type="GO" id="GO:0005576">
    <property type="term" value="C:extracellular region"/>
    <property type="evidence" value="ECO:0007669"/>
    <property type="project" value="TreeGrafter"/>
</dbReference>
<gene>
    <name evidence="9" type="ORF">AFUS01_LOCUS42225</name>
</gene>
<sequence length="486" mass="54967">MRKSVIFVGVIFCSSVILQSEASSLVRKPKKPYYTVDLSGIEANELNALEPLEPEGVVGSVDPSEGLSDLPVTVEERLRERAELYSKAILKSKKSHRRGSGQRIVRSWDEWVNRNESSKFEKKLVCYYTVPTFQDRPFAVFPEQIDPTLCTHIILGFARVVNSTIQPNDLRDLEFYNRTLQLKSRNKDLKIILTIGNGQKETGFPSMVASNVTRNKFILDCMKLLETYPFDGFDMDWEFPAYYGEMEERNQFMGFLEEFRNHSDSVGPKIILTAAVAAPKAIVDISYDIPKLAGVLDFVNVMAYDFHYYLWYSPITGPNAPLDKSGYDLGITSTLNTAWAAKYWYQCGMPANKIIVGAPTYGHTYRLIDKDDNGYNALAGGAGSVGQNGYAAYPEVCNFLGTNNTVVRFDNETQVPYAYNTESLDWVSFDNEQSAQQKAKFVNDFDLGGVMIWCINNDDAWKMCNTSQVVFPIINTYKTELFRKLS</sequence>
<keyword evidence="1 7" id="KW-0732">Signal</keyword>
<keyword evidence="2 5" id="KW-0378">Hydrolase</keyword>
<comment type="similarity">
    <text evidence="6">Belongs to the glycosyl hydrolase 18 family.</text>
</comment>
<dbReference type="FunFam" id="3.10.50.10:FF:000003">
    <property type="entry name" value="Class V chitinase CHIT5b"/>
    <property type="match status" value="1"/>
</dbReference>